<sequence>MSLFGKTAKELVYDLIVSQNPGLTGKGVTIDKLSFGNPAHITAADPDPEQYTRLNTNLDVSGIIEKGTFGKMGLTYRRLDVAHLFENVVLSVDGTGVSTAADLVPLLRTKYNWLIDATEIYATESMTSPTKHNLRFNGKSLAWTGTVEVYLTEVPSDGVDISKLITVTELNGLVYDVSDMAQA</sequence>
<protein>
    <recommendedName>
        <fullName evidence="3">Virion structural protein</fullName>
    </recommendedName>
</protein>
<evidence type="ECO:0000313" key="2">
    <source>
        <dbReference type="Proteomes" id="UP000223976"/>
    </source>
</evidence>
<evidence type="ECO:0000313" key="1">
    <source>
        <dbReference type="EMBL" id="AMR59888.1"/>
    </source>
</evidence>
<dbReference type="InterPro" id="IPR057701">
    <property type="entry name" value="DUF7941"/>
</dbReference>
<dbReference type="EMBL" id="KU726251">
    <property type="protein sequence ID" value="AMR59888.1"/>
    <property type="molecule type" value="Genomic_DNA"/>
</dbReference>
<gene>
    <name evidence="1" type="ORF">SEGD1_241</name>
</gene>
<proteinExistence type="predicted"/>
<name>A0A142IIV0_9CAUD</name>
<reference evidence="1 2" key="1">
    <citation type="submission" date="2016-02" db="EMBL/GenBank/DDBJ databases">
        <title>Complete genome sequence of a polyvalent bacteriophage, SEGD1, simultaneously inhibiting both Salmonella enterica and Escherichia coli O157:H7.</title>
        <authorList>
            <person name="Fan J."/>
            <person name="Ma J."/>
        </authorList>
    </citation>
    <scope>NUCLEOTIDE SEQUENCE [LARGE SCALE GENOMIC DNA]</scope>
</reference>
<accession>A0A142IIV0</accession>
<evidence type="ECO:0008006" key="3">
    <source>
        <dbReference type="Google" id="ProtNLM"/>
    </source>
</evidence>
<organism evidence="1 2">
    <name type="scientific">Enterobacteria phage SEGD1</name>
    <dbReference type="NCBI Taxonomy" id="1805456"/>
    <lineage>
        <taxon>Viruses</taxon>
        <taxon>Duplodnaviria</taxon>
        <taxon>Heunggongvirae</taxon>
        <taxon>Uroviricota</taxon>
        <taxon>Caudoviricetes</taxon>
        <taxon>Chimalliviridae</taxon>
        <taxon>Seoulvirus</taxon>
        <taxon>Seoulvirus SPN3US</taxon>
    </lineage>
</organism>
<dbReference type="Pfam" id="PF25613">
    <property type="entry name" value="DUF7941"/>
    <property type="match status" value="1"/>
</dbReference>
<dbReference type="Proteomes" id="UP000223976">
    <property type="component" value="Segment"/>
</dbReference>